<dbReference type="InterPro" id="IPR036291">
    <property type="entry name" value="NAD(P)-bd_dom_sf"/>
</dbReference>
<dbReference type="InterPro" id="IPR008927">
    <property type="entry name" value="6-PGluconate_DH-like_C_sf"/>
</dbReference>
<evidence type="ECO:0000313" key="2">
    <source>
        <dbReference type="EMBL" id="AAK14506.1"/>
    </source>
</evidence>
<reference evidence="2 3" key="1">
    <citation type="journal article" date="1995" name="Virology">
        <title>Coat protein of the Ectocarpus siliculosus virus.</title>
        <authorList>
            <person name="Klein M."/>
            <person name="Lanka S.T."/>
            <person name="Knippers R."/>
            <person name="Muller D.G."/>
        </authorList>
    </citation>
    <scope>NUCLEOTIDE SEQUENCE [LARGE SCALE GENOMIC DNA]</scope>
    <source>
        <strain evidence="3">Isolate New Zealand/Kaikoura/1988</strain>
    </source>
</reference>
<dbReference type="GO" id="GO:0016616">
    <property type="term" value="F:oxidoreductase activity, acting on the CH-OH group of donors, NAD or NADP as acceptor"/>
    <property type="evidence" value="ECO:0007669"/>
    <property type="project" value="InterPro"/>
</dbReference>
<organismHost>
    <name type="scientific">Ectocarpus siliculosus</name>
    <name type="common">Brown alga</name>
    <name type="synonym">Conferva siliculosa</name>
    <dbReference type="NCBI Taxonomy" id="2880"/>
</organismHost>
<name>Q8QNJ0_ESV1K</name>
<dbReference type="KEGG" id="vg:920796"/>
<evidence type="ECO:0000313" key="3">
    <source>
        <dbReference type="Proteomes" id="UP000000864"/>
    </source>
</evidence>
<reference evidence="2 3" key="2">
    <citation type="journal article" date="1998" name="Adv. Virus Res.">
        <title>Viruses in marine brown algae.</title>
        <authorList>
            <person name="Muller D.G."/>
            <person name="Kapp M."/>
            <person name="Knippers R."/>
        </authorList>
    </citation>
    <scope>NUCLEOTIDE SEQUENCE [LARGE SCALE GENOMIC DNA]</scope>
    <source>
        <strain evidence="3">Isolate New Zealand/Kaikoura/1988</strain>
    </source>
</reference>
<dbReference type="EMBL" id="AF204951">
    <property type="protein sequence ID" value="AAK14506.1"/>
    <property type="molecule type" value="Genomic_DNA"/>
</dbReference>
<dbReference type="GO" id="GO:0051287">
    <property type="term" value="F:NAD binding"/>
    <property type="evidence" value="ECO:0007669"/>
    <property type="project" value="InterPro"/>
</dbReference>
<gene>
    <name evidence="2" type="primary">ORF 83</name>
</gene>
<proteinExistence type="predicted"/>
<dbReference type="SUPFAM" id="SSF51735">
    <property type="entry name" value="NAD(P)-binding Rossmann-fold domains"/>
    <property type="match status" value="1"/>
</dbReference>
<organism evidence="2 3">
    <name type="scientific">Ectocarpus siliculosus virus 1 (isolate New Zealand/Kaikoura/1988)</name>
    <name type="common">EsV-1</name>
    <dbReference type="NCBI Taxonomy" id="654926"/>
    <lineage>
        <taxon>Viruses</taxon>
        <taxon>Varidnaviria</taxon>
        <taxon>Bamfordvirae</taxon>
        <taxon>Nucleocytoviricota</taxon>
        <taxon>Megaviricetes</taxon>
        <taxon>Algavirales</taxon>
        <taxon>Phycodnaviridae</taxon>
        <taxon>Phaeovirus</taxon>
        <taxon>Phaeovirus unasiliculosus</taxon>
        <taxon>Ectocarpus siliculosus virus 1</taxon>
    </lineage>
</organism>
<feature type="domain" description="UDP-glucose/GDP-mannose dehydrogenase dimerisation" evidence="1">
    <location>
        <begin position="154"/>
        <end position="202"/>
    </location>
</feature>
<dbReference type="SUPFAM" id="SSF48179">
    <property type="entry name" value="6-phosphogluconate dehydrogenase C-terminal domain-like"/>
    <property type="match status" value="1"/>
</dbReference>
<reference evidence="2 3" key="4">
    <citation type="journal article" date="2000" name="Virology">
        <title>The brown algal virus EsV-1 particle contains a putative hybrid histidine kinase.</title>
        <authorList>
            <person name="Delaroque N."/>
            <person name="Wolf S."/>
            <person name="Muller D.G."/>
            <person name="Knippers R."/>
        </authorList>
    </citation>
    <scope>NUCLEOTIDE SEQUENCE [LARGE SCALE GENOMIC DNA]</scope>
    <source>
        <strain evidence="3">Isolate New Zealand/Kaikoura/1988</strain>
    </source>
</reference>
<sequence>MSVVGILGNGEIGSSLHKVYQLAGYPDVVVRDPFQGLDVSLSHCGAVNVCIPFGNYDGFVKVLRDLKLQKGCVVIIQSTVAVGCTDRVQADLPTLVCAQSPVRGVHPYLTEGLLTFEKYVGVSDRFAGDDSIESFLTRHMKSLGMKPVVCRAKESELAKLISTTLYGVNIAAITDVSNLCKDTGVDFEKVFTQWQTGYNAGYTALGKSNVCRPVLTPVSENEDGKQVIGGHCVLANCFILEREMAETTLSSFVLRYADERR</sequence>
<dbReference type="Proteomes" id="UP000000864">
    <property type="component" value="Segment"/>
</dbReference>
<dbReference type="InterPro" id="IPR014026">
    <property type="entry name" value="UDP-Glc/GDP-Man_DH_dimer"/>
</dbReference>
<accession>Q8QNJ0</accession>
<reference evidence="2 3" key="3">
    <citation type="journal article" date="2000" name="Virology">
        <title>Characterization and immunolocalization of major structural proteins in the brown algal virus EsV-1.</title>
        <authorList>
            <person name="Delaroque N."/>
            <person name="Wolf S."/>
            <person name="Muller D.G."/>
            <person name="Knippers R."/>
        </authorList>
    </citation>
    <scope>NUCLEOTIDE SEQUENCE [LARGE SCALE GENOMIC DNA]</scope>
    <source>
        <strain evidence="3">Isolate New Zealand/Kaikoura/1988</strain>
    </source>
</reference>
<evidence type="ECO:0000259" key="1">
    <source>
        <dbReference type="Pfam" id="PF00984"/>
    </source>
</evidence>
<protein>
    <submittedName>
        <fullName evidence="2">EsV-1-83</fullName>
    </submittedName>
</protein>
<dbReference type="Pfam" id="PF00984">
    <property type="entry name" value="UDPG_MGDP_dh"/>
    <property type="match status" value="1"/>
</dbReference>
<keyword evidence="3" id="KW-1185">Reference proteome</keyword>
<dbReference type="Gene3D" id="3.40.50.720">
    <property type="entry name" value="NAD(P)-binding Rossmann-like Domain"/>
    <property type="match status" value="1"/>
</dbReference>